<dbReference type="EMBL" id="QRDP01000004">
    <property type="protein sequence ID" value="RED16927.1"/>
    <property type="molecule type" value="Genomic_DNA"/>
</dbReference>
<evidence type="ECO:0000256" key="2">
    <source>
        <dbReference type="SAM" id="SignalP"/>
    </source>
</evidence>
<keyword evidence="2" id="KW-0732">Signal</keyword>
<accession>A0A3D9FH72</accession>
<evidence type="ECO:0000313" key="3">
    <source>
        <dbReference type="EMBL" id="RED16927.1"/>
    </source>
</evidence>
<dbReference type="OrthoDB" id="7405225at2"/>
<proteinExistence type="predicted"/>
<organism evidence="3 4">
    <name type="scientific">Parasphingopyxis lamellibrachiae</name>
    <dbReference type="NCBI Taxonomy" id="680125"/>
    <lineage>
        <taxon>Bacteria</taxon>
        <taxon>Pseudomonadati</taxon>
        <taxon>Pseudomonadota</taxon>
        <taxon>Alphaproteobacteria</taxon>
        <taxon>Sphingomonadales</taxon>
        <taxon>Sphingomonadaceae</taxon>
        <taxon>Parasphingopyxis</taxon>
    </lineage>
</organism>
<feature type="signal peptide" evidence="2">
    <location>
        <begin position="1"/>
        <end position="21"/>
    </location>
</feature>
<reference evidence="3 4" key="1">
    <citation type="submission" date="2018-07" db="EMBL/GenBank/DDBJ databases">
        <title>Genomic Encyclopedia of Type Strains, Phase IV (KMG-IV): sequencing the most valuable type-strain genomes for metagenomic binning, comparative biology and taxonomic classification.</title>
        <authorList>
            <person name="Goeker M."/>
        </authorList>
    </citation>
    <scope>NUCLEOTIDE SEQUENCE [LARGE SCALE GENOMIC DNA]</scope>
    <source>
        <strain evidence="3 4">DSM 26725</strain>
    </source>
</reference>
<evidence type="ECO:0000313" key="4">
    <source>
        <dbReference type="Proteomes" id="UP000256310"/>
    </source>
</evidence>
<evidence type="ECO:0000256" key="1">
    <source>
        <dbReference type="SAM" id="MobiDB-lite"/>
    </source>
</evidence>
<feature type="region of interest" description="Disordered" evidence="1">
    <location>
        <begin position="112"/>
        <end position="139"/>
    </location>
</feature>
<dbReference type="Proteomes" id="UP000256310">
    <property type="component" value="Unassembled WGS sequence"/>
</dbReference>
<protein>
    <submittedName>
        <fullName evidence="3">Uncharacterized protein</fullName>
    </submittedName>
</protein>
<dbReference type="PROSITE" id="PS51257">
    <property type="entry name" value="PROKAR_LIPOPROTEIN"/>
    <property type="match status" value="1"/>
</dbReference>
<gene>
    <name evidence="3" type="ORF">DFR46_1961</name>
</gene>
<keyword evidence="4" id="KW-1185">Reference proteome</keyword>
<feature type="chain" id="PRO_5017649798" evidence="2">
    <location>
        <begin position="22"/>
        <end position="259"/>
    </location>
</feature>
<name>A0A3D9FH72_9SPHN</name>
<dbReference type="RefSeq" id="WP_116236273.1">
    <property type="nucleotide sequence ID" value="NZ_QRDP01000004.1"/>
</dbReference>
<comment type="caution">
    <text evidence="3">The sequence shown here is derived from an EMBL/GenBank/DDBJ whole genome shotgun (WGS) entry which is preliminary data.</text>
</comment>
<sequence length="259" mass="27092">MMLNRYSPLATAVALSLTLAACGTGQTDTDADAESLDSALLGEVDNSDPALTTALEDQIMVDQELAGQSNANAALPGDAVSGSPVPETLHTAADAQEAISAGRLLSAPAPTEGEECAECDGRSAGQGETTLGAAASRQSGEPQFEACTAPVEYGMQWANALPRAFSVYPGSEVVEAAGHNAEGCRVRVVSFRTNASMQRLLDWYYTRAVRTGYSSEHQLRHDNNVLGGYRTRDEGAYYIIFAPRAGGGTDVDIVANNGI</sequence>
<dbReference type="AlphaFoldDB" id="A0A3D9FH72"/>